<dbReference type="EMBL" id="CP117880">
    <property type="protein sequence ID" value="WDF69018.1"/>
    <property type="molecule type" value="Genomic_DNA"/>
</dbReference>
<protein>
    <submittedName>
        <fullName evidence="2">Uncharacterized protein</fullName>
    </submittedName>
</protein>
<dbReference type="SUPFAM" id="SSF56978">
    <property type="entry name" value="Perfringolysin"/>
    <property type="match status" value="1"/>
</dbReference>
<dbReference type="PROSITE" id="PS51257">
    <property type="entry name" value="PROKAR_LIPOPROTEIN"/>
    <property type="match status" value="1"/>
</dbReference>
<accession>A0ABY7WHC6</accession>
<keyword evidence="1" id="KW-0732">Signal</keyword>
<feature type="chain" id="PRO_5046565983" evidence="1">
    <location>
        <begin position="19"/>
        <end position="342"/>
    </location>
</feature>
<organism evidence="2 3">
    <name type="scientific">Sphingobacterium oryzagri</name>
    <dbReference type="NCBI Taxonomy" id="3025669"/>
    <lineage>
        <taxon>Bacteria</taxon>
        <taxon>Pseudomonadati</taxon>
        <taxon>Bacteroidota</taxon>
        <taxon>Sphingobacteriia</taxon>
        <taxon>Sphingobacteriales</taxon>
        <taxon>Sphingobacteriaceae</taxon>
        <taxon>Sphingobacterium</taxon>
    </lineage>
</organism>
<evidence type="ECO:0000313" key="3">
    <source>
        <dbReference type="Proteomes" id="UP001221558"/>
    </source>
</evidence>
<dbReference type="RefSeq" id="WP_274267746.1">
    <property type="nucleotide sequence ID" value="NZ_CP117880.1"/>
</dbReference>
<evidence type="ECO:0000256" key="1">
    <source>
        <dbReference type="SAM" id="SignalP"/>
    </source>
</evidence>
<proteinExistence type="predicted"/>
<name>A0ABY7WHC6_9SPHI</name>
<keyword evidence="3" id="KW-1185">Reference proteome</keyword>
<dbReference type="Proteomes" id="UP001221558">
    <property type="component" value="Chromosome"/>
</dbReference>
<evidence type="ECO:0000313" key="2">
    <source>
        <dbReference type="EMBL" id="WDF69018.1"/>
    </source>
</evidence>
<reference evidence="2 3" key="1">
    <citation type="submission" date="2023-02" db="EMBL/GenBank/DDBJ databases">
        <title>Genome sequence of Sphingobacterium sp. KACC 22765.</title>
        <authorList>
            <person name="Kim S."/>
            <person name="Heo J."/>
            <person name="Kwon S.-W."/>
        </authorList>
    </citation>
    <scope>NUCLEOTIDE SEQUENCE [LARGE SCALE GENOMIC DNA]</scope>
    <source>
        <strain evidence="2 3">KACC 22765</strain>
    </source>
</reference>
<gene>
    <name evidence="2" type="ORF">PQ465_01260</name>
</gene>
<dbReference type="Gene3D" id="3.40.30.40">
    <property type="entry name" value="Perfringolysin"/>
    <property type="match status" value="1"/>
</dbReference>
<feature type="signal peptide" evidence="1">
    <location>
        <begin position="1"/>
        <end position="18"/>
    </location>
</feature>
<sequence length="342" mass="38620">MFKALTFLFLCLLFFACTKPQPLPPPPEEEPTEEPEPEKKDSILEVYYAPKTFGNSRTTHYLGSDVTPAMFLGSVWHLKDTSDNVYWEPLTYNLPAIDMVMYSTRLFVDSETVRPSYQTMLNFAKKHTVNGQSNSAAFQRSTFTDYAEILKWVPNNEDAAHFLQLAAVADSTVIRKPTGVVLRTEAVDFSFAVDFQYAYEDIQAHVSPIQATGQSPYMIIEVSYGKHAIMMAESDSAYAQVHTALGKLLENKALSTTDEQVLAASRVLAYLRAGGKEAFIQQATGLSAITSLARAYQTAWAREDNLYDYPLYYIAASLADFRLLRYNYSFGYLQPEKRWVVK</sequence>
<dbReference type="InterPro" id="IPR036359">
    <property type="entry name" value="Thiol_cytolysin_sf"/>
</dbReference>